<sequence>MGRGKIDIKLIENVNNRQVTFSKRRAGLLKKASELSVLCDSEVAVIIFSSTGKLFEFSSTSMKQTLSRYNRCVASTETSAIEKKSEDNERPQPQQQTHVLKQEQKEVDSLKDELSKLKIKQLRLLGKDLNGMGLNELRLLEHQLNEGLLAIKDRKEELLIQQLEYSRREEERSALECEALHRQARRTFFFVEELRGLFPLTVSLPPPYLEYHHPLEKKYPILKESEESLDSDTACEDVVDNEDSNTTLQLGLPNIGRKRKKTELESPSSNSENQGVLRWRIEEFSSPVLLIWCLEPFTSPSHACPFTKDERYNSISSYILSVFHEGIPDPNGIQAQNSAPQTRNNIFTKELDGGSLHLPFSGLYTA</sequence>
<name>A0AAE1SYB1_9SOLA</name>
<proteinExistence type="predicted"/>
<dbReference type="Gene3D" id="3.40.1810.10">
    <property type="entry name" value="Transcription factor, MADS-box"/>
    <property type="match status" value="1"/>
</dbReference>
<dbReference type="GO" id="GO:0045944">
    <property type="term" value="P:positive regulation of transcription by RNA polymerase II"/>
    <property type="evidence" value="ECO:0007669"/>
    <property type="project" value="InterPro"/>
</dbReference>
<dbReference type="PROSITE" id="PS51297">
    <property type="entry name" value="K_BOX"/>
    <property type="match status" value="1"/>
</dbReference>
<feature type="compositionally biased region" description="Basic and acidic residues" evidence="8">
    <location>
        <begin position="80"/>
        <end position="90"/>
    </location>
</feature>
<feature type="region of interest" description="Disordered" evidence="8">
    <location>
        <begin position="80"/>
        <end position="103"/>
    </location>
</feature>
<reference evidence="11" key="1">
    <citation type="submission" date="2023-12" db="EMBL/GenBank/DDBJ databases">
        <title>Genome assembly of Anisodus tanguticus.</title>
        <authorList>
            <person name="Wang Y.-J."/>
        </authorList>
    </citation>
    <scope>NUCLEOTIDE SEQUENCE</scope>
    <source>
        <strain evidence="11">KB-2021</strain>
        <tissue evidence="11">Leaf</tissue>
    </source>
</reference>
<feature type="domain" description="MADS-box" evidence="9">
    <location>
        <begin position="1"/>
        <end position="61"/>
    </location>
</feature>
<protein>
    <recommendedName>
        <fullName evidence="7">Agamous-like MADS-box protein AGL8 homolog</fullName>
    </recommendedName>
</protein>
<keyword evidence="4" id="KW-0804">Transcription</keyword>
<evidence type="ECO:0000259" key="9">
    <source>
        <dbReference type="PROSITE" id="PS50066"/>
    </source>
</evidence>
<keyword evidence="12" id="KW-1185">Reference proteome</keyword>
<dbReference type="Proteomes" id="UP001291623">
    <property type="component" value="Unassembled WGS sequence"/>
</dbReference>
<evidence type="ECO:0000256" key="7">
    <source>
        <dbReference type="ARBA" id="ARBA00072337"/>
    </source>
</evidence>
<dbReference type="PROSITE" id="PS00350">
    <property type="entry name" value="MADS_BOX_1"/>
    <property type="match status" value="1"/>
</dbReference>
<comment type="subcellular location">
    <subcellularLocation>
        <location evidence="1">Nucleus</location>
    </subcellularLocation>
</comment>
<evidence type="ECO:0000256" key="2">
    <source>
        <dbReference type="ARBA" id="ARBA00023015"/>
    </source>
</evidence>
<dbReference type="EMBL" id="JAVYJV010000001">
    <property type="protein sequence ID" value="KAK4379738.1"/>
    <property type="molecule type" value="Genomic_DNA"/>
</dbReference>
<keyword evidence="2" id="KW-0805">Transcription regulation</keyword>
<dbReference type="SUPFAM" id="SSF55455">
    <property type="entry name" value="SRF-like"/>
    <property type="match status" value="1"/>
</dbReference>
<dbReference type="PROSITE" id="PS50066">
    <property type="entry name" value="MADS_BOX_2"/>
    <property type="match status" value="1"/>
</dbReference>
<dbReference type="InterPro" id="IPR002100">
    <property type="entry name" value="TF_MADSbox"/>
</dbReference>
<dbReference type="Pfam" id="PF01486">
    <property type="entry name" value="K-box"/>
    <property type="match status" value="1"/>
</dbReference>
<accession>A0AAE1SYB1</accession>
<dbReference type="InterPro" id="IPR050142">
    <property type="entry name" value="MADS-box/MEF2_TF"/>
</dbReference>
<gene>
    <name evidence="11" type="ORF">RND71_001600</name>
</gene>
<evidence type="ECO:0000313" key="12">
    <source>
        <dbReference type="Proteomes" id="UP001291623"/>
    </source>
</evidence>
<dbReference type="AlphaFoldDB" id="A0AAE1SYB1"/>
<dbReference type="CDD" id="cd00265">
    <property type="entry name" value="MADS_MEF2_like"/>
    <property type="match status" value="1"/>
</dbReference>
<evidence type="ECO:0000256" key="4">
    <source>
        <dbReference type="ARBA" id="ARBA00023163"/>
    </source>
</evidence>
<dbReference type="GO" id="GO:0005634">
    <property type="term" value="C:nucleus"/>
    <property type="evidence" value="ECO:0007669"/>
    <property type="project" value="UniProtKB-SubCell"/>
</dbReference>
<keyword evidence="3" id="KW-0238">DNA-binding</keyword>
<evidence type="ECO:0000256" key="8">
    <source>
        <dbReference type="SAM" id="MobiDB-lite"/>
    </source>
</evidence>
<evidence type="ECO:0000256" key="6">
    <source>
        <dbReference type="ARBA" id="ARBA00037260"/>
    </source>
</evidence>
<evidence type="ECO:0000259" key="10">
    <source>
        <dbReference type="PROSITE" id="PS51297"/>
    </source>
</evidence>
<evidence type="ECO:0000256" key="1">
    <source>
        <dbReference type="ARBA" id="ARBA00004123"/>
    </source>
</evidence>
<comment type="function">
    <text evidence="6">Probable transcription factor.</text>
</comment>
<feature type="domain" description="K-box" evidence="10">
    <location>
        <begin position="100"/>
        <end position="186"/>
    </location>
</feature>
<dbReference type="GO" id="GO:0000977">
    <property type="term" value="F:RNA polymerase II transcription regulatory region sequence-specific DNA binding"/>
    <property type="evidence" value="ECO:0007669"/>
    <property type="project" value="InterPro"/>
</dbReference>
<dbReference type="InterPro" id="IPR036879">
    <property type="entry name" value="TF_MADSbox_sf"/>
</dbReference>
<dbReference type="InterPro" id="IPR033896">
    <property type="entry name" value="MEF2-like_N"/>
</dbReference>
<keyword evidence="5" id="KW-0539">Nucleus</keyword>
<dbReference type="PANTHER" id="PTHR48019">
    <property type="entry name" value="SERUM RESPONSE FACTOR HOMOLOG"/>
    <property type="match status" value="1"/>
</dbReference>
<evidence type="ECO:0000256" key="5">
    <source>
        <dbReference type="ARBA" id="ARBA00023242"/>
    </source>
</evidence>
<evidence type="ECO:0000256" key="3">
    <source>
        <dbReference type="ARBA" id="ARBA00023125"/>
    </source>
</evidence>
<dbReference type="InterPro" id="IPR002487">
    <property type="entry name" value="TF_Kbox"/>
</dbReference>
<dbReference type="GO" id="GO:0003700">
    <property type="term" value="F:DNA-binding transcription factor activity"/>
    <property type="evidence" value="ECO:0007669"/>
    <property type="project" value="InterPro"/>
</dbReference>
<dbReference type="Pfam" id="PF00319">
    <property type="entry name" value="SRF-TF"/>
    <property type="match status" value="1"/>
</dbReference>
<dbReference type="GO" id="GO:0046983">
    <property type="term" value="F:protein dimerization activity"/>
    <property type="evidence" value="ECO:0007669"/>
    <property type="project" value="InterPro"/>
</dbReference>
<comment type="caution">
    <text evidence="11">The sequence shown here is derived from an EMBL/GenBank/DDBJ whole genome shotgun (WGS) entry which is preliminary data.</text>
</comment>
<dbReference type="FunFam" id="3.40.1810.10:FF:000003">
    <property type="entry name" value="MADS-box transcription factor MADS-MC"/>
    <property type="match status" value="1"/>
</dbReference>
<organism evidence="11 12">
    <name type="scientific">Anisodus tanguticus</name>
    <dbReference type="NCBI Taxonomy" id="243964"/>
    <lineage>
        <taxon>Eukaryota</taxon>
        <taxon>Viridiplantae</taxon>
        <taxon>Streptophyta</taxon>
        <taxon>Embryophyta</taxon>
        <taxon>Tracheophyta</taxon>
        <taxon>Spermatophyta</taxon>
        <taxon>Magnoliopsida</taxon>
        <taxon>eudicotyledons</taxon>
        <taxon>Gunneridae</taxon>
        <taxon>Pentapetalae</taxon>
        <taxon>asterids</taxon>
        <taxon>lamiids</taxon>
        <taxon>Solanales</taxon>
        <taxon>Solanaceae</taxon>
        <taxon>Solanoideae</taxon>
        <taxon>Hyoscyameae</taxon>
        <taxon>Anisodus</taxon>
    </lineage>
</organism>
<evidence type="ECO:0000313" key="11">
    <source>
        <dbReference type="EMBL" id="KAK4379738.1"/>
    </source>
</evidence>
<dbReference type="SMART" id="SM00432">
    <property type="entry name" value="MADS"/>
    <property type="match status" value="1"/>
</dbReference>
<dbReference type="PRINTS" id="PR00404">
    <property type="entry name" value="MADSDOMAIN"/>
</dbReference>